<comment type="caution">
    <text evidence="2">The sequence shown here is derived from an EMBL/GenBank/DDBJ whole genome shotgun (WGS) entry which is preliminary data.</text>
</comment>
<dbReference type="InterPro" id="IPR014729">
    <property type="entry name" value="Rossmann-like_a/b/a_fold"/>
</dbReference>
<accession>A0AAN9BZ22</accession>
<evidence type="ECO:0000313" key="2">
    <source>
        <dbReference type="EMBL" id="KAK7114457.1"/>
    </source>
</evidence>
<dbReference type="Pfam" id="PF02698">
    <property type="entry name" value="DUF218"/>
    <property type="match status" value="1"/>
</dbReference>
<evidence type="ECO:0000259" key="1">
    <source>
        <dbReference type="Pfam" id="PF02698"/>
    </source>
</evidence>
<organism evidence="2 3">
    <name type="scientific">Littorina saxatilis</name>
    <dbReference type="NCBI Taxonomy" id="31220"/>
    <lineage>
        <taxon>Eukaryota</taxon>
        <taxon>Metazoa</taxon>
        <taxon>Spiralia</taxon>
        <taxon>Lophotrochozoa</taxon>
        <taxon>Mollusca</taxon>
        <taxon>Gastropoda</taxon>
        <taxon>Caenogastropoda</taxon>
        <taxon>Littorinimorpha</taxon>
        <taxon>Littorinoidea</taxon>
        <taxon>Littorinidae</taxon>
        <taxon>Littorina</taxon>
    </lineage>
</organism>
<proteinExistence type="predicted"/>
<reference evidence="2 3" key="1">
    <citation type="submission" date="2024-02" db="EMBL/GenBank/DDBJ databases">
        <title>Chromosome-scale genome assembly of the rough periwinkle Littorina saxatilis.</title>
        <authorList>
            <person name="De Jode A."/>
            <person name="Faria R."/>
            <person name="Formenti G."/>
            <person name="Sims Y."/>
            <person name="Smith T.P."/>
            <person name="Tracey A."/>
            <person name="Wood J.M.D."/>
            <person name="Zagrodzka Z.B."/>
            <person name="Johannesson K."/>
            <person name="Butlin R.K."/>
            <person name="Leder E.H."/>
        </authorList>
    </citation>
    <scope>NUCLEOTIDE SEQUENCE [LARGE SCALE GENOMIC DNA]</scope>
    <source>
        <strain evidence="2">Snail1</strain>
        <tissue evidence="2">Muscle</tissue>
    </source>
</reference>
<dbReference type="CDD" id="cd06259">
    <property type="entry name" value="YdcF-like"/>
    <property type="match status" value="1"/>
</dbReference>
<dbReference type="PANTHER" id="PTHR30336:SF20">
    <property type="entry name" value="DUF218 DOMAIN-CONTAINING PROTEIN"/>
    <property type="match status" value="1"/>
</dbReference>
<dbReference type="AlphaFoldDB" id="A0AAN9BZ22"/>
<dbReference type="Proteomes" id="UP001374579">
    <property type="component" value="Unassembled WGS sequence"/>
</dbReference>
<feature type="domain" description="DUF218" evidence="1">
    <location>
        <begin position="79"/>
        <end position="203"/>
    </location>
</feature>
<keyword evidence="3" id="KW-1185">Reference proteome</keyword>
<dbReference type="EMBL" id="JBAMIC010000001">
    <property type="protein sequence ID" value="KAK7114457.1"/>
    <property type="molecule type" value="Genomic_DNA"/>
</dbReference>
<dbReference type="InterPro" id="IPR051599">
    <property type="entry name" value="Cell_Envelope_Assoc"/>
</dbReference>
<dbReference type="Gene3D" id="3.40.50.620">
    <property type="entry name" value="HUPs"/>
    <property type="match status" value="1"/>
</dbReference>
<protein>
    <recommendedName>
        <fullName evidence="1">DUF218 domain-containing protein</fullName>
    </recommendedName>
</protein>
<dbReference type="PANTHER" id="PTHR30336">
    <property type="entry name" value="INNER MEMBRANE PROTEIN, PROBABLE PERMEASE"/>
    <property type="match status" value="1"/>
</dbReference>
<gene>
    <name evidence="2" type="ORF">V1264_000515</name>
</gene>
<sequence>MWHRCIISQLINAQAKHVSSATMKLVCVSCLQHLRRDFSCSSRRISPRDRDNETLMKSNAQILWDYLRIDSPPKKSQLMLVLGNSDLRTADHAAKLYREGFAPLVVVSGKEGHGTKGKWRKPEAVVFAERLVKNNVPAERILIEPKATNTGENIRFTQMLLRDRLDTLQPQSIILVQTPFMGRRSLATFLKQWDEAECVDICVTSPPIPMEEYPDKAAGYNSLSDVIVEMVRNMQRVQQYPSKGFQVPQYPPPHVLEAFDHLESHFMLKDSQTRSN</sequence>
<dbReference type="InterPro" id="IPR003848">
    <property type="entry name" value="DUF218"/>
</dbReference>
<dbReference type="GO" id="GO:0005886">
    <property type="term" value="C:plasma membrane"/>
    <property type="evidence" value="ECO:0007669"/>
    <property type="project" value="TreeGrafter"/>
</dbReference>
<evidence type="ECO:0000313" key="3">
    <source>
        <dbReference type="Proteomes" id="UP001374579"/>
    </source>
</evidence>
<name>A0AAN9BZ22_9CAEN</name>